<evidence type="ECO:0000259" key="4">
    <source>
        <dbReference type="Pfam" id="PF13407"/>
    </source>
</evidence>
<protein>
    <submittedName>
        <fullName evidence="5">Sugar ABC transporter substrate-binding protein</fullName>
    </submittedName>
</protein>
<dbReference type="Proteomes" id="UP000679247">
    <property type="component" value="Chromosome"/>
</dbReference>
<comment type="similarity">
    <text evidence="2">Belongs to the bacterial solute-binding protein 2 family.</text>
</comment>
<dbReference type="InterPro" id="IPR025997">
    <property type="entry name" value="SBP_2_dom"/>
</dbReference>
<dbReference type="PANTHER" id="PTHR46847">
    <property type="entry name" value="D-ALLOSE-BINDING PERIPLASMIC PROTEIN-RELATED"/>
    <property type="match status" value="1"/>
</dbReference>
<keyword evidence="3" id="KW-0732">Signal</keyword>
<reference evidence="5 6" key="1">
    <citation type="submission" date="2021-03" db="EMBL/GenBank/DDBJ databases">
        <title>The first data on the complete genome of the tetrodotoxin-producing bacterium.</title>
        <authorList>
            <person name="Melnikova D.I."/>
            <person name="Nijland R."/>
            <person name="Magarlamov T.Y."/>
        </authorList>
    </citation>
    <scope>NUCLEOTIDE SEQUENCE [LARGE SCALE GENOMIC DNA]</scope>
    <source>
        <strain evidence="5 6">1839</strain>
    </source>
</reference>
<evidence type="ECO:0000313" key="5">
    <source>
        <dbReference type="EMBL" id="QVY62151.1"/>
    </source>
</evidence>
<gene>
    <name evidence="5" type="ORF">J1899_03315</name>
</gene>
<sequence>MILDSHRGKGSFRLRKKAALILLISVLITLCFLTVDSAKKIIRSDSQKISSIKGEEQRRLVLITQDLDTPFWDGVADGAARQADKELVSLEVWGSYNNNEQEFLKKIDIAIQSKVDGLILQGLDTEEFKEMTKVKASFYGIPVITIANDVPMTESLRKTYVGSDQFKAGKMLASSLIQDMGQSGSVVLLYDSHSEFYQEERLRGIQDEFSQYPDIKLVLTETAHTREPVIAATQGVLNTYPDAKAFIALNGKMAGPMIQEISKRFQIKPMFLYTFDDGPELQPLLEEEKLDGIVKQDPEMMGEIGVQRLLEWLDGETVPLNINGYYTDIHIVKAGKVQ</sequence>
<dbReference type="CDD" id="cd01536">
    <property type="entry name" value="PBP1_ABC_sugar_binding-like"/>
    <property type="match status" value="1"/>
</dbReference>
<dbReference type="EMBL" id="CP071709">
    <property type="protein sequence ID" value="QVY62151.1"/>
    <property type="molecule type" value="Genomic_DNA"/>
</dbReference>
<accession>A0ABX8FCQ2</accession>
<comment type="subcellular location">
    <subcellularLocation>
        <location evidence="1">Cell envelope</location>
    </subcellularLocation>
</comment>
<feature type="domain" description="Periplasmic binding protein" evidence="4">
    <location>
        <begin position="62"/>
        <end position="316"/>
    </location>
</feature>
<dbReference type="SUPFAM" id="SSF53822">
    <property type="entry name" value="Periplasmic binding protein-like I"/>
    <property type="match status" value="1"/>
</dbReference>
<evidence type="ECO:0000256" key="3">
    <source>
        <dbReference type="ARBA" id="ARBA00022729"/>
    </source>
</evidence>
<dbReference type="Gene3D" id="3.40.50.2300">
    <property type="match status" value="2"/>
</dbReference>
<name>A0ABX8FCQ2_9BACI</name>
<evidence type="ECO:0000256" key="2">
    <source>
        <dbReference type="ARBA" id="ARBA00007639"/>
    </source>
</evidence>
<evidence type="ECO:0000256" key="1">
    <source>
        <dbReference type="ARBA" id="ARBA00004196"/>
    </source>
</evidence>
<proteinExistence type="inferred from homology"/>
<dbReference type="PANTHER" id="PTHR46847:SF1">
    <property type="entry name" value="D-ALLOSE-BINDING PERIPLASMIC PROTEIN-RELATED"/>
    <property type="match status" value="1"/>
</dbReference>
<keyword evidence="6" id="KW-1185">Reference proteome</keyword>
<organism evidence="5 6">
    <name type="scientific">Cytobacillus gottheilii</name>
    <dbReference type="NCBI Taxonomy" id="859144"/>
    <lineage>
        <taxon>Bacteria</taxon>
        <taxon>Bacillati</taxon>
        <taxon>Bacillota</taxon>
        <taxon>Bacilli</taxon>
        <taxon>Bacillales</taxon>
        <taxon>Bacillaceae</taxon>
        <taxon>Cytobacillus</taxon>
    </lineage>
</organism>
<dbReference type="Pfam" id="PF13407">
    <property type="entry name" value="Peripla_BP_4"/>
    <property type="match status" value="1"/>
</dbReference>
<evidence type="ECO:0000313" key="6">
    <source>
        <dbReference type="Proteomes" id="UP000679247"/>
    </source>
</evidence>
<dbReference type="InterPro" id="IPR028082">
    <property type="entry name" value="Peripla_BP_I"/>
</dbReference>